<feature type="chain" id="PRO_5042292772" evidence="6">
    <location>
        <begin position="27"/>
        <end position="597"/>
    </location>
</feature>
<dbReference type="InterPro" id="IPR001314">
    <property type="entry name" value="Peptidase_S1A"/>
</dbReference>
<evidence type="ECO:0000256" key="6">
    <source>
        <dbReference type="SAM" id="SignalP"/>
    </source>
</evidence>
<dbReference type="EMBL" id="JARQWQ010000012">
    <property type="protein sequence ID" value="KAK2568184.1"/>
    <property type="molecule type" value="Genomic_DNA"/>
</dbReference>
<evidence type="ECO:0000256" key="1">
    <source>
        <dbReference type="ARBA" id="ARBA00022670"/>
    </source>
</evidence>
<dbReference type="FunFam" id="2.40.10.10:FF:000003">
    <property type="entry name" value="Transmembrane serine protease 3"/>
    <property type="match status" value="2"/>
</dbReference>
<gene>
    <name evidence="8" type="ORF">P5673_007175</name>
</gene>
<evidence type="ECO:0000256" key="4">
    <source>
        <dbReference type="ARBA" id="ARBA00023157"/>
    </source>
</evidence>
<keyword evidence="6" id="KW-0732">Signal</keyword>
<dbReference type="GO" id="GO:0004252">
    <property type="term" value="F:serine-type endopeptidase activity"/>
    <property type="evidence" value="ECO:0007669"/>
    <property type="project" value="InterPro"/>
</dbReference>
<dbReference type="InterPro" id="IPR050127">
    <property type="entry name" value="Serine_Proteases_S1"/>
</dbReference>
<feature type="domain" description="Peptidase S1" evidence="7">
    <location>
        <begin position="40"/>
        <end position="272"/>
    </location>
</feature>
<evidence type="ECO:0000313" key="9">
    <source>
        <dbReference type="Proteomes" id="UP001249851"/>
    </source>
</evidence>
<keyword evidence="8" id="KW-0472">Membrane</keyword>
<dbReference type="Pfam" id="PF00089">
    <property type="entry name" value="Trypsin"/>
    <property type="match status" value="2"/>
</dbReference>
<organism evidence="8 9">
    <name type="scientific">Acropora cervicornis</name>
    <name type="common">Staghorn coral</name>
    <dbReference type="NCBI Taxonomy" id="6130"/>
    <lineage>
        <taxon>Eukaryota</taxon>
        <taxon>Metazoa</taxon>
        <taxon>Cnidaria</taxon>
        <taxon>Anthozoa</taxon>
        <taxon>Hexacorallia</taxon>
        <taxon>Scleractinia</taxon>
        <taxon>Astrocoeniina</taxon>
        <taxon>Acroporidae</taxon>
        <taxon>Acropora</taxon>
    </lineage>
</organism>
<dbReference type="CDD" id="cd00190">
    <property type="entry name" value="Tryp_SPc"/>
    <property type="match status" value="2"/>
</dbReference>
<dbReference type="PROSITE" id="PS00134">
    <property type="entry name" value="TRYPSIN_HIS"/>
    <property type="match status" value="1"/>
</dbReference>
<dbReference type="InterPro" id="IPR043504">
    <property type="entry name" value="Peptidase_S1_PA_chymotrypsin"/>
</dbReference>
<dbReference type="GO" id="GO:0006508">
    <property type="term" value="P:proteolysis"/>
    <property type="evidence" value="ECO:0007669"/>
    <property type="project" value="UniProtKB-KW"/>
</dbReference>
<dbReference type="Gene3D" id="2.40.10.10">
    <property type="entry name" value="Trypsin-like serine proteases"/>
    <property type="match status" value="2"/>
</dbReference>
<keyword evidence="8" id="KW-0812">Transmembrane</keyword>
<evidence type="ECO:0000256" key="3">
    <source>
        <dbReference type="ARBA" id="ARBA00022825"/>
    </source>
</evidence>
<dbReference type="SUPFAM" id="SSF50494">
    <property type="entry name" value="Trypsin-like serine proteases"/>
    <property type="match status" value="2"/>
</dbReference>
<dbReference type="Proteomes" id="UP001249851">
    <property type="component" value="Unassembled WGS sequence"/>
</dbReference>
<reference evidence="8" key="2">
    <citation type="journal article" date="2023" name="Science">
        <title>Genomic signatures of disease resistance in endangered staghorn corals.</title>
        <authorList>
            <person name="Vollmer S.V."/>
            <person name="Selwyn J.D."/>
            <person name="Despard B.A."/>
            <person name="Roesel C.L."/>
        </authorList>
    </citation>
    <scope>NUCLEOTIDE SEQUENCE</scope>
    <source>
        <strain evidence="8">K2</strain>
    </source>
</reference>
<name>A0AAD9QVD8_ACRCE</name>
<evidence type="ECO:0000256" key="5">
    <source>
        <dbReference type="RuleBase" id="RU363034"/>
    </source>
</evidence>
<dbReference type="AlphaFoldDB" id="A0AAD9QVD8"/>
<dbReference type="GO" id="GO:0005615">
    <property type="term" value="C:extracellular space"/>
    <property type="evidence" value="ECO:0007669"/>
    <property type="project" value="TreeGrafter"/>
</dbReference>
<evidence type="ECO:0000256" key="2">
    <source>
        <dbReference type="ARBA" id="ARBA00022801"/>
    </source>
</evidence>
<feature type="signal peptide" evidence="6">
    <location>
        <begin position="1"/>
        <end position="26"/>
    </location>
</feature>
<dbReference type="InterPro" id="IPR018114">
    <property type="entry name" value="TRYPSIN_HIS"/>
</dbReference>
<feature type="domain" description="Peptidase S1" evidence="7">
    <location>
        <begin position="330"/>
        <end position="562"/>
    </location>
</feature>
<proteinExistence type="predicted"/>
<reference evidence="8" key="1">
    <citation type="journal article" date="2023" name="G3 (Bethesda)">
        <title>Whole genome assembly and annotation of the endangered Caribbean coral Acropora cervicornis.</title>
        <authorList>
            <person name="Selwyn J.D."/>
            <person name="Vollmer S.V."/>
        </authorList>
    </citation>
    <scope>NUCLEOTIDE SEQUENCE</scope>
    <source>
        <strain evidence="8">K2</strain>
    </source>
</reference>
<dbReference type="PRINTS" id="PR00722">
    <property type="entry name" value="CHYMOTRYPSIN"/>
</dbReference>
<evidence type="ECO:0000313" key="8">
    <source>
        <dbReference type="EMBL" id="KAK2568184.1"/>
    </source>
</evidence>
<sequence>MAATVLIAAKWLSLLLFALLLLPVAAQGSCGTRQNMQSRIVGGNEATINSWPWQAMLRHFNGPQFCGGTLVDPWWVLTAAHCLPEENSSNFFVRMGAHYTENGTVGTEQDLNVSQVIEHESYESSFNNSNDIALLKLATPAVLGRGVRTACLPNFPNSLENKQCWVTGWGTLASGGEKPNALMEARIPIISQQRCIQAYPVGIDNGMMCAGVGEGGIDACQGDSGGPLVCDFNKIWYVEGVVSWGDGCGDPGLFGVYANVREFMPWISDKMNITYNMTSSGYITNITTTKTAIPMTLSASVKITRKSSTVDEPANHSSSCGTRKNVQSRIVGGNEATINSWPWQAMLRDFNGPQFCGGTLIDPWWVLTAAHRCQKETRPSLTFLLGAHYTENDTVGTEQNILVSQVIKHESYALPFNYSNDIALLKLAAPAVLGRGVGTACLPNFANSLVNKQCWVTGWGHLASGGEKPNALMEARITIISQQRCIQAYPGEIDNGMMCAGVEEGGIDACQHDSGGPLVCDFNRIWYVEGVVSWGDGCGDPGLFGVYANVREFMPWIKDKISSGGSANYKRATFPVWNAFLALIMHTAHKAFFTEHR</sequence>
<protein>
    <submittedName>
        <fullName evidence="8">Transmembrane protease serine 9</fullName>
    </submittedName>
</protein>
<accession>A0AAD9QVD8</accession>
<keyword evidence="1 5" id="KW-0645">Protease</keyword>
<dbReference type="PANTHER" id="PTHR24264:SF54">
    <property type="entry name" value="PEPTIDASE S1 DOMAIN-CONTAINING PROTEIN"/>
    <property type="match status" value="1"/>
</dbReference>
<dbReference type="PROSITE" id="PS00135">
    <property type="entry name" value="TRYPSIN_SER"/>
    <property type="match status" value="1"/>
</dbReference>
<dbReference type="PANTHER" id="PTHR24264">
    <property type="entry name" value="TRYPSIN-RELATED"/>
    <property type="match status" value="1"/>
</dbReference>
<dbReference type="InterPro" id="IPR009003">
    <property type="entry name" value="Peptidase_S1_PA"/>
</dbReference>
<keyword evidence="3 5" id="KW-0720">Serine protease</keyword>
<comment type="caution">
    <text evidence="8">The sequence shown here is derived from an EMBL/GenBank/DDBJ whole genome shotgun (WGS) entry which is preliminary data.</text>
</comment>
<dbReference type="PROSITE" id="PS50240">
    <property type="entry name" value="TRYPSIN_DOM"/>
    <property type="match status" value="2"/>
</dbReference>
<dbReference type="SMART" id="SM00020">
    <property type="entry name" value="Tryp_SPc"/>
    <property type="match status" value="2"/>
</dbReference>
<keyword evidence="2 5" id="KW-0378">Hydrolase</keyword>
<keyword evidence="9" id="KW-1185">Reference proteome</keyword>
<keyword evidence="4" id="KW-1015">Disulfide bond</keyword>
<evidence type="ECO:0000259" key="7">
    <source>
        <dbReference type="PROSITE" id="PS50240"/>
    </source>
</evidence>
<dbReference type="InterPro" id="IPR033116">
    <property type="entry name" value="TRYPSIN_SER"/>
</dbReference>
<dbReference type="InterPro" id="IPR001254">
    <property type="entry name" value="Trypsin_dom"/>
</dbReference>